<evidence type="ECO:0000313" key="4">
    <source>
        <dbReference type="Proteomes" id="UP001642484"/>
    </source>
</evidence>
<feature type="transmembrane region" description="Helical" evidence="1">
    <location>
        <begin position="994"/>
        <end position="1014"/>
    </location>
</feature>
<protein>
    <submittedName>
        <fullName evidence="3">Uncharacterized protein</fullName>
    </submittedName>
</protein>
<evidence type="ECO:0000256" key="2">
    <source>
        <dbReference type="SAM" id="SignalP"/>
    </source>
</evidence>
<keyword evidence="1" id="KW-1133">Transmembrane helix</keyword>
<feature type="chain" id="PRO_5046453426" evidence="2">
    <location>
        <begin position="20"/>
        <end position="1463"/>
    </location>
</feature>
<keyword evidence="2" id="KW-0732">Signal</keyword>
<comment type="caution">
    <text evidence="3">The sequence shown here is derived from an EMBL/GenBank/DDBJ whole genome shotgun (WGS) entry which is preliminary data.</text>
</comment>
<feature type="transmembrane region" description="Helical" evidence="1">
    <location>
        <begin position="1152"/>
        <end position="1178"/>
    </location>
</feature>
<keyword evidence="1" id="KW-0812">Transmembrane</keyword>
<name>A0ABP0JSB7_9DINO</name>
<gene>
    <name evidence="3" type="ORF">CCMP2556_LOCUS12828</name>
</gene>
<feature type="signal peptide" evidence="2">
    <location>
        <begin position="1"/>
        <end position="19"/>
    </location>
</feature>
<dbReference type="EMBL" id="CAXAMN010006335">
    <property type="protein sequence ID" value="CAK9017297.1"/>
    <property type="molecule type" value="Genomic_DNA"/>
</dbReference>
<proteinExistence type="predicted"/>
<accession>A0ABP0JSB7</accession>
<dbReference type="Proteomes" id="UP001642484">
    <property type="component" value="Unassembled WGS sequence"/>
</dbReference>
<keyword evidence="4" id="KW-1185">Reference proteome</keyword>
<evidence type="ECO:0000256" key="1">
    <source>
        <dbReference type="SAM" id="Phobius"/>
    </source>
</evidence>
<sequence>MAWLLAVFAVALLLGVVSAELRVEREPRHAPRSGNQDDVQDCEAISWADLCERQLISGDCFQLQPGTSPAMRCQLRGPASAHAPLRPAQLRAAAQGVVTTCGTPGELRITGQIQMISLRLEAETIVFEDAQVEAWHETPDLSIETGGAFHSEGPLTLTRSNLTVKTTGAKKGGGLAAVPGSLVSSSLRVLNTAAGKVWRGFDGEGALRLRELSKVLIENVVAKNSFGGGFVVEGDADISDSGLIDIKNASSGRGGGGFFARNFELTNHSTLRVQNATAEGFGGGFIASNGAVIAGNSTLNLQTVKAETHGGGFLCEAVDIGGGSTVKISNSHAETADGGGFSALTTSKVSNGSSLIIVNATARNGGGFVSNDAAICNSTVTIQHATATAFGGGFLALEGVVIDEKSNVNISDSAALNGGGFHGDSRLQVTNQSTLNLQNVKARNQGGGFNFLGEVDISGDSTVKISNSETKSGDGGGFYALKGSKVSNGSSLLIVNATARNGGGFVSKDIAAMCNSTVSIQHATARESGGGFVAFDGVVIDEMSVVSISGAVAGAGGGGFSTSNPDKRLQVTNQSTLNLQNVKAKFGGGGFLSQGEVEIGGSSAVKISDSHTDFGDGGGFEARKELRVSNGSTLVIRNATAGGLLGGGFYAGGKVAVRNSTVSIQHAASGQYGGGFFANGGIALVDASTVAMSDTHAGVDGGGFKVATVLAIHNSSMSMANSTAARTGTAGHVDGQVLLSSQSSLDIHQAKGDGNSAVLVASCLQLHPESNVVLDGIIGGHGLDLQNSCSFSPCTNTTFQVADSAALSASGRLSSGLLSAKVCPHEEVRLSGIHLCSWNSSLLTTRPTSVVVDDVSIHYQPPVNNLQILAAQDSFSIDSLAISCPDCPQGVTFKATEDGILQALSPEDLQCSKTFTVSNNMTPRCHCRDPQITNEDFGNRKLVSLKEVFQTCMFCNRHSYFQDGICLPCEIYRGWSDGERDVCHWLPRKKLERVILITGAAVLVILTFIVFEILHAPLVILDARSDMEDPSDMAAKKIFTISVQGPIASLPKSISQLVHKNIHYRASGTDLQWLDFDPQKPKAIKVCSLARRKLLLQDAHVPVDCASCRGSLDATETSFLFTLLIALFFVLAMLPTMIIVTVMSRNGFEHTFVTAVFVLALPMAVVAAVLHWPLAWLIQRLYRITPFSEALDAYQKRIHCNPHPGPDAAHPHNQGLLVPTMHGLWKHFESFILERNMHFVVANIVRPLTKSNGVSFVTLWGGRQVDYFVSHSWGTSFCHFVRSIRCHALSKEGPTSWMDAAYWICSFANNQWNIGAELADNPMDSAFARALRGGIKGVAMVLDREVQPLTRVWCLFEFLLSSQEQLELVFATDVGVVGDDECTSFDIALEVGKKIERLQVAECQASSDEDKKKIFTYIIDTLGSLENMDVRIRYSMGEMLKRNLANAGSATDSLLRRLGLGQN</sequence>
<feature type="transmembrane region" description="Helical" evidence="1">
    <location>
        <begin position="1119"/>
        <end position="1140"/>
    </location>
</feature>
<organism evidence="3 4">
    <name type="scientific">Durusdinium trenchii</name>
    <dbReference type="NCBI Taxonomy" id="1381693"/>
    <lineage>
        <taxon>Eukaryota</taxon>
        <taxon>Sar</taxon>
        <taxon>Alveolata</taxon>
        <taxon>Dinophyceae</taxon>
        <taxon>Suessiales</taxon>
        <taxon>Symbiodiniaceae</taxon>
        <taxon>Durusdinium</taxon>
    </lineage>
</organism>
<keyword evidence="1" id="KW-0472">Membrane</keyword>
<reference evidence="3 4" key="1">
    <citation type="submission" date="2024-02" db="EMBL/GenBank/DDBJ databases">
        <authorList>
            <person name="Chen Y."/>
            <person name="Shah S."/>
            <person name="Dougan E. K."/>
            <person name="Thang M."/>
            <person name="Chan C."/>
        </authorList>
    </citation>
    <scope>NUCLEOTIDE SEQUENCE [LARGE SCALE GENOMIC DNA]</scope>
</reference>
<evidence type="ECO:0000313" key="3">
    <source>
        <dbReference type="EMBL" id="CAK9017297.1"/>
    </source>
</evidence>